<accession>I3Z8G4</accession>
<dbReference type="Pfam" id="PF07696">
    <property type="entry name" value="7TMR-DISMED2"/>
    <property type="match status" value="1"/>
</dbReference>
<dbReference type="Proteomes" id="UP000006050">
    <property type="component" value="Chromosome"/>
</dbReference>
<feature type="domain" description="7TM-DISM receptor extracellular" evidence="1">
    <location>
        <begin position="38"/>
        <end position="147"/>
    </location>
</feature>
<dbReference type="Gene3D" id="2.60.40.2380">
    <property type="match status" value="1"/>
</dbReference>
<dbReference type="AlphaFoldDB" id="I3Z8G4"/>
<dbReference type="STRING" id="866536.Belba_3014"/>
<evidence type="ECO:0000313" key="3">
    <source>
        <dbReference type="Proteomes" id="UP000006050"/>
    </source>
</evidence>
<keyword evidence="3" id="KW-1185">Reference proteome</keyword>
<dbReference type="HOGENOM" id="CLU_1755279_0_0_10"/>
<dbReference type="eggNOG" id="COG2205">
    <property type="taxonomic scope" value="Bacteria"/>
</dbReference>
<sequence length="148" mass="16765">MVGNVIQANAQKKISEENFIEPISVFENAKITNVGSTTYSISEFINIEKELTFDSVDGANTNLGFSKDNYWLKFSLTNSSEKPLSLYFETGRPITDIVELHQVTANGNIFSQVSGDLIPFEERPTNHRKIIFPIELEANTTQDFYVQY</sequence>
<dbReference type="InterPro" id="IPR011622">
    <property type="entry name" value="7TMR_DISM_rcpt_extracell_dom2"/>
</dbReference>
<dbReference type="KEGG" id="bbd:Belba_3014"/>
<gene>
    <name evidence="2" type="ordered locus">Belba_3014</name>
</gene>
<protein>
    <submittedName>
        <fullName evidence="2">7TMR-DISM extracellular 2</fullName>
    </submittedName>
</protein>
<organism evidence="2 3">
    <name type="scientific">Belliella baltica (strain DSM 15883 / CIP 108006 / LMG 21964 / BA134)</name>
    <dbReference type="NCBI Taxonomy" id="866536"/>
    <lineage>
        <taxon>Bacteria</taxon>
        <taxon>Pseudomonadati</taxon>
        <taxon>Bacteroidota</taxon>
        <taxon>Cytophagia</taxon>
        <taxon>Cytophagales</taxon>
        <taxon>Cyclobacteriaceae</taxon>
        <taxon>Belliella</taxon>
    </lineage>
</organism>
<reference evidence="3" key="1">
    <citation type="submission" date="2012-06" db="EMBL/GenBank/DDBJ databases">
        <title>The complete genome of Belliella baltica DSM 15883.</title>
        <authorList>
            <person name="Lucas S."/>
            <person name="Copeland A."/>
            <person name="Lapidus A."/>
            <person name="Goodwin L."/>
            <person name="Pitluck S."/>
            <person name="Peters L."/>
            <person name="Mikhailova N."/>
            <person name="Davenport K."/>
            <person name="Kyrpides N."/>
            <person name="Mavromatis K."/>
            <person name="Pagani I."/>
            <person name="Ivanova N."/>
            <person name="Ovchinnikova G."/>
            <person name="Zeytun A."/>
            <person name="Detter J.C."/>
            <person name="Han C."/>
            <person name="Land M."/>
            <person name="Hauser L."/>
            <person name="Markowitz V."/>
            <person name="Cheng J.-F."/>
            <person name="Hugenholtz P."/>
            <person name="Woyke T."/>
            <person name="Wu D."/>
            <person name="Tindall B."/>
            <person name="Pomrenke H."/>
            <person name="Brambilla E."/>
            <person name="Klenk H.-P."/>
            <person name="Eisen J.A."/>
        </authorList>
    </citation>
    <scope>NUCLEOTIDE SEQUENCE [LARGE SCALE GENOMIC DNA]</scope>
    <source>
        <strain evidence="3">DSM 15883 / CIP 108006 / LMG 21964 / BA134</strain>
    </source>
</reference>
<evidence type="ECO:0000259" key="1">
    <source>
        <dbReference type="Pfam" id="PF07696"/>
    </source>
</evidence>
<name>I3Z8G4_BELBD</name>
<proteinExistence type="predicted"/>
<dbReference type="EMBL" id="CP003281">
    <property type="protein sequence ID" value="AFL85532.1"/>
    <property type="molecule type" value="Genomic_DNA"/>
</dbReference>
<evidence type="ECO:0000313" key="2">
    <source>
        <dbReference type="EMBL" id="AFL85532.1"/>
    </source>
</evidence>